<sequence>MIYNDEIVSLVEKFLAIAEELLANGKIDKETFTEITKNKIIFLNQIKKI</sequence>
<evidence type="ECO:0000313" key="1">
    <source>
        <dbReference type="EMBL" id="EYE88488.1"/>
    </source>
</evidence>
<dbReference type="STRING" id="1403537.Q428_07850"/>
<dbReference type="EMBL" id="AZQP01000020">
    <property type="protein sequence ID" value="EYE88488.1"/>
    <property type="molecule type" value="Genomic_DNA"/>
</dbReference>
<dbReference type="Proteomes" id="UP000019681">
    <property type="component" value="Unassembled WGS sequence"/>
</dbReference>
<reference evidence="1 2" key="1">
    <citation type="journal article" date="2014" name="Genome Announc.">
        <title>Draft Genome Sequence of Fervidicella metallireducens Strain AeBT, an Iron-Reducing Thermoanaerobe from the Great Artesian Basin.</title>
        <authorList>
            <person name="Patel B.K."/>
        </authorList>
    </citation>
    <scope>NUCLEOTIDE SEQUENCE [LARGE SCALE GENOMIC DNA]</scope>
    <source>
        <strain evidence="1 2">AeB</strain>
    </source>
</reference>
<proteinExistence type="predicted"/>
<dbReference type="AlphaFoldDB" id="A0A017RUQ0"/>
<dbReference type="RefSeq" id="WP_161633604.1">
    <property type="nucleotide sequence ID" value="NZ_AZQP01000020.1"/>
</dbReference>
<dbReference type="OrthoDB" id="1957624at2"/>
<name>A0A017RUQ0_9CLOT</name>
<evidence type="ECO:0000313" key="2">
    <source>
        <dbReference type="Proteomes" id="UP000019681"/>
    </source>
</evidence>
<keyword evidence="2" id="KW-1185">Reference proteome</keyword>
<accession>A0A017RUQ0</accession>
<protein>
    <submittedName>
        <fullName evidence="1">Uncharacterized protein</fullName>
    </submittedName>
</protein>
<comment type="caution">
    <text evidence="1">The sequence shown here is derived from an EMBL/GenBank/DDBJ whole genome shotgun (WGS) entry which is preliminary data.</text>
</comment>
<gene>
    <name evidence="1" type="ORF">Q428_07850</name>
</gene>
<organism evidence="1 2">
    <name type="scientific">Fervidicella metallireducens AeB</name>
    <dbReference type="NCBI Taxonomy" id="1403537"/>
    <lineage>
        <taxon>Bacteria</taxon>
        <taxon>Bacillati</taxon>
        <taxon>Bacillota</taxon>
        <taxon>Clostridia</taxon>
        <taxon>Eubacteriales</taxon>
        <taxon>Clostridiaceae</taxon>
        <taxon>Fervidicella</taxon>
    </lineage>
</organism>